<keyword evidence="1" id="KW-0812">Transmembrane</keyword>
<evidence type="ECO:0000313" key="3">
    <source>
        <dbReference type="Proteomes" id="UP000663889"/>
    </source>
</evidence>
<name>A0A814GJU4_9BILA</name>
<accession>A0A814GJU4</accession>
<feature type="transmembrane region" description="Helical" evidence="1">
    <location>
        <begin position="375"/>
        <end position="398"/>
    </location>
</feature>
<evidence type="ECO:0000313" key="2">
    <source>
        <dbReference type="EMBL" id="CAF0997277.1"/>
    </source>
</evidence>
<feature type="transmembrane region" description="Helical" evidence="1">
    <location>
        <begin position="149"/>
        <end position="170"/>
    </location>
</feature>
<feature type="transmembrane region" description="Helical" evidence="1">
    <location>
        <begin position="340"/>
        <end position="363"/>
    </location>
</feature>
<keyword evidence="1" id="KW-1133">Transmembrane helix</keyword>
<dbReference type="EMBL" id="CAJNOU010000437">
    <property type="protein sequence ID" value="CAF0997277.1"/>
    <property type="molecule type" value="Genomic_DNA"/>
</dbReference>
<feature type="transmembrane region" description="Helical" evidence="1">
    <location>
        <begin position="90"/>
        <end position="111"/>
    </location>
</feature>
<feature type="transmembrane region" description="Helical" evidence="1">
    <location>
        <begin position="235"/>
        <end position="256"/>
    </location>
</feature>
<organism evidence="2 3">
    <name type="scientific">Rotaria sordida</name>
    <dbReference type="NCBI Taxonomy" id="392033"/>
    <lineage>
        <taxon>Eukaryota</taxon>
        <taxon>Metazoa</taxon>
        <taxon>Spiralia</taxon>
        <taxon>Gnathifera</taxon>
        <taxon>Rotifera</taxon>
        <taxon>Eurotatoria</taxon>
        <taxon>Bdelloidea</taxon>
        <taxon>Philodinida</taxon>
        <taxon>Philodinidae</taxon>
        <taxon>Rotaria</taxon>
    </lineage>
</organism>
<reference evidence="2" key="1">
    <citation type="submission" date="2021-02" db="EMBL/GenBank/DDBJ databases">
        <authorList>
            <person name="Nowell W R."/>
        </authorList>
    </citation>
    <scope>NUCLEOTIDE SEQUENCE</scope>
</reference>
<keyword evidence="1" id="KW-0472">Membrane</keyword>
<feature type="transmembrane region" description="Helical" evidence="1">
    <location>
        <begin position="294"/>
        <end position="315"/>
    </location>
</feature>
<proteinExistence type="predicted"/>
<protein>
    <submittedName>
        <fullName evidence="2">Uncharacterized protein</fullName>
    </submittedName>
</protein>
<sequence>MDVAACQNNLTECLTSMGLKLCDANKDICLERGLCVTSIIPTSVSVCICYPCYYVSLAYIWQWSLVSIGLERMLVECYNYSIFDSRKRSFIISTLIFIICPLTTIPGIFTLKKPPTDQFYSQINGLLALVSCVNYTPTGYTIYKVIFSIHLYGTLLSYILLCLGVFVHLLRHRQRIAPNYTTLQNIRLILRNHRDFFIPLSVRYIWGWSIVSIALERMLVECYNYSIFDSRKRSFIISTLIFIICPLTTIPGIFTVKKLPTDKFYSKFNKLLTPVACVNYTPIGYIIYKVIFSIHFYGTLLSYILLCLGVFVHLLRHRQLIAPNYTTLQNIRLILRNHRYFFIPLSVSLFCSMPMLVIFEIMTCSKVSKLESLPYLTLVFGNVFGLLPQSFTFFYYIYPANVYMVAFWNDSPIGRCLRKLKKNIIKIGQQLKTTPLMSIRLPQLLHRETVIVEHEVTETKL</sequence>
<gene>
    <name evidence="2" type="ORF">SEV965_LOCUS10596</name>
</gene>
<dbReference type="Proteomes" id="UP000663889">
    <property type="component" value="Unassembled WGS sequence"/>
</dbReference>
<evidence type="ECO:0000256" key="1">
    <source>
        <dbReference type="SAM" id="Phobius"/>
    </source>
</evidence>
<comment type="caution">
    <text evidence="2">The sequence shown here is derived from an EMBL/GenBank/DDBJ whole genome shotgun (WGS) entry which is preliminary data.</text>
</comment>
<dbReference type="AlphaFoldDB" id="A0A814GJU4"/>